<name>A0A6B2EIP4_9DIPT</name>
<dbReference type="InterPro" id="IPR002347">
    <property type="entry name" value="SDR_fam"/>
</dbReference>
<dbReference type="PANTHER" id="PTHR43943:SF2">
    <property type="entry name" value="DEHYDROGENASE_REDUCTASE 4"/>
    <property type="match status" value="1"/>
</dbReference>
<dbReference type="FunFam" id="3.40.50.720:FF:000084">
    <property type="entry name" value="Short-chain dehydrogenase reductase"/>
    <property type="match status" value="1"/>
</dbReference>
<evidence type="ECO:0000256" key="1">
    <source>
        <dbReference type="ARBA" id="ARBA00006484"/>
    </source>
</evidence>
<dbReference type="GO" id="GO:0004090">
    <property type="term" value="F:carbonyl reductase (NADPH) activity"/>
    <property type="evidence" value="ECO:0007669"/>
    <property type="project" value="TreeGrafter"/>
</dbReference>
<reference evidence="3" key="1">
    <citation type="submission" date="2019-10" db="EMBL/GenBank/DDBJ databases">
        <title>Short sand fly seasons in Tbilisi, Georgia, hinder development of host immunity to saliva of the visceral leishmaniasis vector Phlebotomus kandelakii.</title>
        <authorList>
            <person name="Oliveira F."/>
            <person name="Giorgobiani E."/>
            <person name="Guimaraes-Costa A.B."/>
            <person name="Abdeladhim M."/>
            <person name="Oristian J."/>
            <person name="Tskhvaradze L."/>
            <person name="Tsertsvadze N."/>
            <person name="Zakalashvili M."/>
            <person name="Valenzuela J.G."/>
            <person name="Kamhawi S."/>
        </authorList>
    </citation>
    <scope>NUCLEOTIDE SEQUENCE</scope>
    <source>
        <strain evidence="3">Wild-capture in Tbilisi</strain>
        <tissue evidence="3">Salivary glands</tissue>
    </source>
</reference>
<organism evidence="3">
    <name type="scientific">Phlebotomus kandelakii</name>
    <dbReference type="NCBI Taxonomy" id="1109342"/>
    <lineage>
        <taxon>Eukaryota</taxon>
        <taxon>Metazoa</taxon>
        <taxon>Ecdysozoa</taxon>
        <taxon>Arthropoda</taxon>
        <taxon>Hexapoda</taxon>
        <taxon>Insecta</taxon>
        <taxon>Pterygota</taxon>
        <taxon>Neoptera</taxon>
        <taxon>Endopterygota</taxon>
        <taxon>Diptera</taxon>
        <taxon>Nematocera</taxon>
        <taxon>Psychodoidea</taxon>
        <taxon>Psychodidae</taxon>
        <taxon>Phlebotomus</taxon>
        <taxon>Larroussius</taxon>
    </lineage>
</organism>
<evidence type="ECO:0000256" key="2">
    <source>
        <dbReference type="ARBA" id="ARBA00023002"/>
    </source>
</evidence>
<dbReference type="PROSITE" id="PS00061">
    <property type="entry name" value="ADH_SHORT"/>
    <property type="match status" value="1"/>
</dbReference>
<protein>
    <submittedName>
        <fullName evidence="3">Putative short-chain dehydrogenase</fullName>
    </submittedName>
</protein>
<keyword evidence="2" id="KW-0560">Oxidoreductase</keyword>
<dbReference type="InterPro" id="IPR020904">
    <property type="entry name" value="Sc_DH/Rdtase_CS"/>
</dbReference>
<proteinExistence type="inferred from homology"/>
<evidence type="ECO:0000313" key="3">
    <source>
        <dbReference type="EMBL" id="NBJ62176.1"/>
    </source>
</evidence>
<dbReference type="InterPro" id="IPR036291">
    <property type="entry name" value="NAD(P)-bd_dom_sf"/>
</dbReference>
<dbReference type="EMBL" id="GIFK01004473">
    <property type="protein sequence ID" value="NBJ62176.1"/>
    <property type="molecule type" value="Transcribed_RNA"/>
</dbReference>
<accession>A0A6B2EIP4</accession>
<sequence>MFRAFISKHSSQLTLGIRKMSQKIPQNRLTGKVAVVTASSDGIGFAIAERLAQEGAKVVVSSRKAPNVEKAVAQLKAKNLQVHGVKCHVGSSDDRKALFAEAEKTFGGIDILVSNAAANPEMSTIFECSEAAWEKIFEINVKCSFLLTKEVVPFMRKRGGGNIVYVSSIAGYNPMQLLSAYSVSKTALFGLTKVAAIDGATENIRVNCVAPGVIETKFSQPLIDNPNSKEVAENQTLLKRIGQPHEIAGVVAFLVSDDSSYITGENIAAAGGMHSRL</sequence>
<dbReference type="PRINTS" id="PR00080">
    <property type="entry name" value="SDRFAMILY"/>
</dbReference>
<dbReference type="NCBIfam" id="NF005559">
    <property type="entry name" value="PRK07231.1"/>
    <property type="match status" value="1"/>
</dbReference>
<dbReference type="AlphaFoldDB" id="A0A6B2EIP4"/>
<dbReference type="SUPFAM" id="SSF51735">
    <property type="entry name" value="NAD(P)-binding Rossmann-fold domains"/>
    <property type="match status" value="1"/>
</dbReference>
<dbReference type="Gene3D" id="3.40.50.720">
    <property type="entry name" value="NAD(P)-binding Rossmann-like Domain"/>
    <property type="match status" value="1"/>
</dbReference>
<comment type="similarity">
    <text evidence="1">Belongs to the short-chain dehydrogenases/reductases (SDR) family.</text>
</comment>
<dbReference type="PANTHER" id="PTHR43943">
    <property type="entry name" value="DEHYDROGENASE/REDUCTASE (SDR FAMILY) MEMBER 4"/>
    <property type="match status" value="1"/>
</dbReference>
<dbReference type="PRINTS" id="PR00081">
    <property type="entry name" value="GDHRDH"/>
</dbReference>
<dbReference type="Pfam" id="PF13561">
    <property type="entry name" value="adh_short_C2"/>
    <property type="match status" value="1"/>
</dbReference>